<name>A0ABU7IA86_9SPHI</name>
<gene>
    <name evidence="2" type="ORF">VRU48_14850</name>
</gene>
<organism evidence="2 3">
    <name type="scientific">Pedobacter albus</name>
    <dbReference type="NCBI Taxonomy" id="3113905"/>
    <lineage>
        <taxon>Bacteria</taxon>
        <taxon>Pseudomonadati</taxon>
        <taxon>Bacteroidota</taxon>
        <taxon>Sphingobacteriia</taxon>
        <taxon>Sphingobacteriales</taxon>
        <taxon>Sphingobacteriaceae</taxon>
        <taxon>Pedobacter</taxon>
    </lineage>
</organism>
<keyword evidence="3" id="KW-1185">Reference proteome</keyword>
<keyword evidence="1" id="KW-1133">Transmembrane helix</keyword>
<protein>
    <recommendedName>
        <fullName evidence="4">DUF3989 domain-containing protein</fullName>
    </recommendedName>
</protein>
<keyword evidence="1" id="KW-0472">Membrane</keyword>
<proteinExistence type="predicted"/>
<evidence type="ECO:0008006" key="4">
    <source>
        <dbReference type="Google" id="ProtNLM"/>
    </source>
</evidence>
<evidence type="ECO:0000256" key="1">
    <source>
        <dbReference type="SAM" id="Phobius"/>
    </source>
</evidence>
<feature type="transmembrane region" description="Helical" evidence="1">
    <location>
        <begin position="51"/>
        <end position="69"/>
    </location>
</feature>
<dbReference type="RefSeq" id="WP_330108700.1">
    <property type="nucleotide sequence ID" value="NZ_JAZDQT010000002.1"/>
</dbReference>
<keyword evidence="1" id="KW-0812">Transmembrane</keyword>
<accession>A0ABU7IA86</accession>
<reference evidence="2 3" key="1">
    <citation type="submission" date="2024-01" db="EMBL/GenBank/DDBJ databases">
        <title>Pedobacter sp. nov., isolated from fresh soil.</title>
        <authorList>
            <person name="Le N.T.T."/>
        </authorList>
    </citation>
    <scope>NUCLEOTIDE SEQUENCE [LARGE SCALE GENOMIC DNA]</scope>
    <source>
        <strain evidence="2 3">KR3-3</strain>
    </source>
</reference>
<comment type="caution">
    <text evidence="2">The sequence shown here is derived from an EMBL/GenBank/DDBJ whole genome shotgun (WGS) entry which is preliminary data.</text>
</comment>
<dbReference type="Proteomes" id="UP001336835">
    <property type="component" value="Unassembled WGS sequence"/>
</dbReference>
<evidence type="ECO:0000313" key="3">
    <source>
        <dbReference type="Proteomes" id="UP001336835"/>
    </source>
</evidence>
<evidence type="ECO:0000313" key="2">
    <source>
        <dbReference type="EMBL" id="MEE1946400.1"/>
    </source>
</evidence>
<sequence>MKLTGTNKGGPGSVRNLLAHHIATGIVRRQRRIAAWLQARERKASLKQKKILLVIFCLLAGAYLIYVLADAIFSAGYHSAPAVLPKGNGPPLLLEHPPDNGSHP</sequence>
<dbReference type="EMBL" id="JAZDQT010000002">
    <property type="protein sequence ID" value="MEE1946400.1"/>
    <property type="molecule type" value="Genomic_DNA"/>
</dbReference>